<sequence>MRGSDGKGLILCIDDEVDLLCDLAEELREAGYGVIEASTGAEALDQLEQVQPDLILCDISMPGMDGHELLQAVKAAGGSNSAAPFVFLTALAEREQIIEGKRLGADDYLVKPIDYDLMLATVETRLRQIRLWPRQTAIPLPWAASDRPEALAVLDLLAVGVILTDAARRVHFVNAMARGILQDTGALITEGALSAADDSENRKLGSWLQQIAQEGSDSGASPLALPCPDGARSLSLLGVPFQANGHAARIAIFLGDRQKPPLPRAETLSALYGLTPTEARIALLLASGDKPAAIATALGVSATTVAFHLRNIFEKTGADRQATLVGILFACPAISEASSLPVAEVNRTDRCGTE</sequence>
<evidence type="ECO:0000256" key="4">
    <source>
        <dbReference type="ARBA" id="ARBA00023125"/>
    </source>
</evidence>
<dbReference type="SMART" id="SM00421">
    <property type="entry name" value="HTH_LUXR"/>
    <property type="match status" value="1"/>
</dbReference>
<evidence type="ECO:0000313" key="10">
    <source>
        <dbReference type="Proteomes" id="UP000287168"/>
    </source>
</evidence>
<dbReference type="GO" id="GO:0032993">
    <property type="term" value="C:protein-DNA complex"/>
    <property type="evidence" value="ECO:0007669"/>
    <property type="project" value="TreeGrafter"/>
</dbReference>
<dbReference type="InterPro" id="IPR016032">
    <property type="entry name" value="Sig_transdc_resp-reg_C-effctor"/>
</dbReference>
<accession>A0A3S3WIF2</accession>
<keyword evidence="3" id="KW-0805">Transcription regulation</keyword>
<evidence type="ECO:0000256" key="5">
    <source>
        <dbReference type="ARBA" id="ARBA00023163"/>
    </source>
</evidence>
<keyword evidence="10" id="KW-1185">Reference proteome</keyword>
<dbReference type="PROSITE" id="PS50043">
    <property type="entry name" value="HTH_LUXR_2"/>
    <property type="match status" value="1"/>
</dbReference>
<dbReference type="SUPFAM" id="SSF52172">
    <property type="entry name" value="CheY-like"/>
    <property type="match status" value="1"/>
</dbReference>
<evidence type="ECO:0000256" key="6">
    <source>
        <dbReference type="PROSITE-ProRule" id="PRU00169"/>
    </source>
</evidence>
<dbReference type="SMART" id="SM00448">
    <property type="entry name" value="REC"/>
    <property type="match status" value="1"/>
</dbReference>
<protein>
    <submittedName>
        <fullName evidence="9">Response regulator transcription factor</fullName>
    </submittedName>
</protein>
<gene>
    <name evidence="9" type="ORF">EP867_14865</name>
</gene>
<dbReference type="PRINTS" id="PR00038">
    <property type="entry name" value="HTHLUXR"/>
</dbReference>
<keyword evidence="2" id="KW-0902">Two-component regulatory system</keyword>
<proteinExistence type="predicted"/>
<comment type="caution">
    <text evidence="9">The sequence shown here is derived from an EMBL/GenBank/DDBJ whole genome shotgun (WGS) entry which is preliminary data.</text>
</comment>
<dbReference type="InterPro" id="IPR000792">
    <property type="entry name" value="Tscrpt_reg_LuxR_C"/>
</dbReference>
<dbReference type="CDD" id="cd17574">
    <property type="entry name" value="REC_OmpR"/>
    <property type="match status" value="1"/>
</dbReference>
<dbReference type="Pfam" id="PF00072">
    <property type="entry name" value="Response_reg"/>
    <property type="match status" value="1"/>
</dbReference>
<dbReference type="Pfam" id="PF00196">
    <property type="entry name" value="GerE"/>
    <property type="match status" value="1"/>
</dbReference>
<dbReference type="PANTHER" id="PTHR48111:SF1">
    <property type="entry name" value="TWO-COMPONENT RESPONSE REGULATOR ORR33"/>
    <property type="match status" value="1"/>
</dbReference>
<dbReference type="PANTHER" id="PTHR48111">
    <property type="entry name" value="REGULATOR OF RPOS"/>
    <property type="match status" value="1"/>
</dbReference>
<evidence type="ECO:0000259" key="8">
    <source>
        <dbReference type="PROSITE" id="PS50110"/>
    </source>
</evidence>
<keyword evidence="4" id="KW-0238">DNA-binding</keyword>
<evidence type="ECO:0000256" key="1">
    <source>
        <dbReference type="ARBA" id="ARBA00022553"/>
    </source>
</evidence>
<feature type="modified residue" description="4-aspartylphosphate" evidence="6">
    <location>
        <position position="58"/>
    </location>
</feature>
<dbReference type="SUPFAM" id="SSF46894">
    <property type="entry name" value="C-terminal effector domain of the bipartite response regulators"/>
    <property type="match status" value="1"/>
</dbReference>
<dbReference type="InterPro" id="IPR039420">
    <property type="entry name" value="WalR-like"/>
</dbReference>
<keyword evidence="1 6" id="KW-0597">Phosphoprotein</keyword>
<organism evidence="9 10">
    <name type="scientific">Falsigemmobacter intermedius</name>
    <dbReference type="NCBI Taxonomy" id="1553448"/>
    <lineage>
        <taxon>Bacteria</taxon>
        <taxon>Pseudomonadati</taxon>
        <taxon>Pseudomonadota</taxon>
        <taxon>Alphaproteobacteria</taxon>
        <taxon>Rhodobacterales</taxon>
        <taxon>Paracoccaceae</taxon>
        <taxon>Falsigemmobacter</taxon>
    </lineage>
</organism>
<keyword evidence="5" id="KW-0804">Transcription</keyword>
<dbReference type="GO" id="GO:0000156">
    <property type="term" value="F:phosphorelay response regulator activity"/>
    <property type="evidence" value="ECO:0007669"/>
    <property type="project" value="TreeGrafter"/>
</dbReference>
<dbReference type="Gene3D" id="1.10.10.10">
    <property type="entry name" value="Winged helix-like DNA-binding domain superfamily/Winged helix DNA-binding domain"/>
    <property type="match status" value="1"/>
</dbReference>
<dbReference type="AlphaFoldDB" id="A0A3S3WIF2"/>
<dbReference type="CDD" id="cd06170">
    <property type="entry name" value="LuxR_C_like"/>
    <property type="match status" value="1"/>
</dbReference>
<dbReference type="GO" id="GO:0006355">
    <property type="term" value="P:regulation of DNA-templated transcription"/>
    <property type="evidence" value="ECO:0007669"/>
    <property type="project" value="InterPro"/>
</dbReference>
<dbReference type="EMBL" id="SBLC01000027">
    <property type="protein sequence ID" value="RWY39092.1"/>
    <property type="molecule type" value="Genomic_DNA"/>
</dbReference>
<evidence type="ECO:0000313" key="9">
    <source>
        <dbReference type="EMBL" id="RWY39092.1"/>
    </source>
</evidence>
<feature type="domain" description="Response regulatory" evidence="8">
    <location>
        <begin position="9"/>
        <end position="126"/>
    </location>
</feature>
<dbReference type="InterPro" id="IPR001789">
    <property type="entry name" value="Sig_transdc_resp-reg_receiver"/>
</dbReference>
<dbReference type="GO" id="GO:0005829">
    <property type="term" value="C:cytosol"/>
    <property type="evidence" value="ECO:0007669"/>
    <property type="project" value="TreeGrafter"/>
</dbReference>
<dbReference type="OrthoDB" id="5292887at2"/>
<feature type="domain" description="HTH luxR-type" evidence="7">
    <location>
        <begin position="267"/>
        <end position="332"/>
    </location>
</feature>
<dbReference type="Gene3D" id="3.40.50.2300">
    <property type="match status" value="1"/>
</dbReference>
<dbReference type="InterPro" id="IPR011006">
    <property type="entry name" value="CheY-like_superfamily"/>
</dbReference>
<name>A0A3S3WIF2_9RHOB</name>
<evidence type="ECO:0000256" key="3">
    <source>
        <dbReference type="ARBA" id="ARBA00023015"/>
    </source>
</evidence>
<dbReference type="InterPro" id="IPR036388">
    <property type="entry name" value="WH-like_DNA-bd_sf"/>
</dbReference>
<dbReference type="GO" id="GO:0000976">
    <property type="term" value="F:transcription cis-regulatory region binding"/>
    <property type="evidence" value="ECO:0007669"/>
    <property type="project" value="TreeGrafter"/>
</dbReference>
<evidence type="ECO:0000256" key="2">
    <source>
        <dbReference type="ARBA" id="ARBA00023012"/>
    </source>
</evidence>
<evidence type="ECO:0000259" key="7">
    <source>
        <dbReference type="PROSITE" id="PS50043"/>
    </source>
</evidence>
<dbReference type="PROSITE" id="PS50110">
    <property type="entry name" value="RESPONSE_REGULATORY"/>
    <property type="match status" value="1"/>
</dbReference>
<reference evidence="9 10" key="1">
    <citation type="journal article" date="2015" name="Int. J. Syst. Evol. Microbiol.">
        <title>Gemmobacter intermedius sp. nov., isolated from a white stork (Ciconia ciconia).</title>
        <authorList>
            <person name="Kampfer P."/>
            <person name="Jerzak L."/>
            <person name="Wilharm G."/>
            <person name="Golke J."/>
            <person name="Busse H.J."/>
            <person name="Glaeser S.P."/>
        </authorList>
    </citation>
    <scope>NUCLEOTIDE SEQUENCE [LARGE SCALE GENOMIC DNA]</scope>
    <source>
        <strain evidence="9 10">119/4</strain>
    </source>
</reference>
<dbReference type="Proteomes" id="UP000287168">
    <property type="component" value="Unassembled WGS sequence"/>
</dbReference>
<dbReference type="RefSeq" id="WP_128490276.1">
    <property type="nucleotide sequence ID" value="NZ_JBHRVN010000005.1"/>
</dbReference>